<dbReference type="FunFam" id="2.40.50.140:FF:000041">
    <property type="entry name" value="Replication protein A subunit"/>
    <property type="match status" value="1"/>
</dbReference>
<dbReference type="GO" id="GO:0005662">
    <property type="term" value="C:DNA replication factor A complex"/>
    <property type="evidence" value="ECO:0007669"/>
    <property type="project" value="TreeGrafter"/>
</dbReference>
<proteinExistence type="inferred from homology"/>
<dbReference type="Pfam" id="PF01336">
    <property type="entry name" value="tRNA_anti-codon"/>
    <property type="match status" value="1"/>
</dbReference>
<dbReference type="EMBL" id="LEKV01005044">
    <property type="protein sequence ID" value="KVH91342.1"/>
    <property type="molecule type" value="Genomic_DNA"/>
</dbReference>
<evidence type="ECO:0000256" key="12">
    <source>
        <dbReference type="PROSITE-ProRule" id="PRU00047"/>
    </source>
</evidence>
<dbReference type="InterPro" id="IPR001878">
    <property type="entry name" value="Znf_CCHC"/>
</dbReference>
<dbReference type="STRING" id="59895.A0A124SBQ0"/>
<dbReference type="SUPFAM" id="SSF57756">
    <property type="entry name" value="Retrovirus zinc finger-like domains"/>
    <property type="match status" value="2"/>
</dbReference>
<evidence type="ECO:0000313" key="15">
    <source>
        <dbReference type="EMBL" id="KVH91342.1"/>
    </source>
</evidence>
<keyword evidence="10" id="KW-0234">DNA repair</keyword>
<dbReference type="InterPro" id="IPR013955">
    <property type="entry name" value="Rep_factor-A_C"/>
</dbReference>
<evidence type="ECO:0000256" key="4">
    <source>
        <dbReference type="ARBA" id="ARBA00022723"/>
    </source>
</evidence>
<dbReference type="GO" id="GO:0003684">
    <property type="term" value="F:damaged DNA binding"/>
    <property type="evidence" value="ECO:0007669"/>
    <property type="project" value="TreeGrafter"/>
</dbReference>
<evidence type="ECO:0000256" key="9">
    <source>
        <dbReference type="ARBA" id="ARBA00023172"/>
    </source>
</evidence>
<dbReference type="OMA" id="QGMLATD"/>
<dbReference type="GO" id="GO:0008270">
    <property type="term" value="F:zinc ion binding"/>
    <property type="evidence" value="ECO:0007669"/>
    <property type="project" value="UniProtKB-KW"/>
</dbReference>
<dbReference type="InterPro" id="IPR007199">
    <property type="entry name" value="Rep_factor-A_N"/>
</dbReference>
<dbReference type="InterPro" id="IPR047192">
    <property type="entry name" value="Euk_RPA1_DBD_C"/>
</dbReference>
<sequence length="833" mass="91646">MAVNLTTGAISILSSGECQATDVKPVVQVRDIRVQTQTSAGGGGGENKEKYRVLLSDGLFHQQGMLATQCNELVRSQQLQKGSIVQLTEFACNTIRERIIIIIIDLNVILDKCDLIGDPKPFPLKPSGSEASSMARSAAPLPSSLNQTASTLTDVQYSTEGSLAGSAPRPNFNVGTPVHIPEHQHSAGLHSYGSSFCSNSASGQYNSMQHASANKRTNPIQLVYNQPPPVYGNRGPMAKNEAPPRVIPIAALNPYQGRWTIKARVTVKGELRRYNNAKGDGKVFSFDLVDSDCGEIRATCFNAVADQFYNQIEVGKVYYISKGSLKPAQKAFNHLNNDHEIMLDNTSMVQPCFDDDNLIPHQQFHFRSIGEIEGMDNNSVLDIIGVVSGITPSCSIMRKNGTETHKRTLHLKDMSGRSIELTLWGNFCDVEGQTLQTMSDSGAFPVLAVKSARVNDFNGKSLGTISISQLCIEPDFPEACKLKAWFDSVGRNAPSVSMSRDTVARTDVLKTISQIKDEKLGTSEKPDWITVNATIFYMNVDNFCYTACPIMLGDRKCSKKVVNNGDGKWQCDKCDQAVDECDYRYILQLQIQDHTGTTWITVFQETGEEIMGVSAKELYAMKHEEQDEDRFIETIRNAIFTKYSFKLKVKEETYGEDQRVKSTVVKAEKIKFSPNTFILLLELHRMHEKKYPSSIPTNLEIPIPSSGLDPQLRTAGFKETGSPVLNYVRGVTGTGQMGHYGSQYGGSGGRINSGMPSASGNTATSVECYKCHQWGHWAIDCPRVSTVPLYGSESVAYGRIQSGGHPVGENIVVSGECFKCHQMGHWARDCPGK</sequence>
<evidence type="ECO:0000256" key="7">
    <source>
        <dbReference type="ARBA" id="ARBA00022833"/>
    </source>
</evidence>
<dbReference type="InterPro" id="IPR012340">
    <property type="entry name" value="NA-bd_OB-fold"/>
</dbReference>
<evidence type="ECO:0000256" key="8">
    <source>
        <dbReference type="ARBA" id="ARBA00023125"/>
    </source>
</evidence>
<dbReference type="Proteomes" id="UP000243975">
    <property type="component" value="Unassembled WGS sequence"/>
</dbReference>
<dbReference type="InterPro" id="IPR031657">
    <property type="entry name" value="REPA_OB_2"/>
</dbReference>
<keyword evidence="5" id="KW-0227">DNA damage</keyword>
<dbReference type="Gramene" id="KVH91342">
    <property type="protein sequence ID" value="KVH91342"/>
    <property type="gene ID" value="Ccrd_006626"/>
</dbReference>
<dbReference type="GO" id="GO:0043047">
    <property type="term" value="F:single-stranded telomeric DNA binding"/>
    <property type="evidence" value="ECO:0007669"/>
    <property type="project" value="TreeGrafter"/>
</dbReference>
<dbReference type="Pfam" id="PF00098">
    <property type="entry name" value="zf-CCHC"/>
    <property type="match status" value="2"/>
</dbReference>
<gene>
    <name evidence="15" type="ORF">Ccrd_006626</name>
</gene>
<comment type="subcellular location">
    <subcellularLocation>
        <location evidence="1 13">Nucleus</location>
    </subcellularLocation>
</comment>
<dbReference type="GO" id="GO:0000724">
    <property type="term" value="P:double-strand break repair via homologous recombination"/>
    <property type="evidence" value="ECO:0007669"/>
    <property type="project" value="TreeGrafter"/>
</dbReference>
<comment type="subunit">
    <text evidence="13">Heterotrimer of RPA1, RPA2 and RPA3 (canonical replication protein A complex).</text>
</comment>
<evidence type="ECO:0000256" key="6">
    <source>
        <dbReference type="ARBA" id="ARBA00022771"/>
    </source>
</evidence>
<protein>
    <recommendedName>
        <fullName evidence="13">Replication protein A subunit</fullName>
    </recommendedName>
</protein>
<dbReference type="Gene3D" id="4.10.60.10">
    <property type="entry name" value="Zinc finger, CCHC-type"/>
    <property type="match status" value="2"/>
</dbReference>
<dbReference type="InterPro" id="IPR036875">
    <property type="entry name" value="Znf_CCHC_sf"/>
</dbReference>
<evidence type="ECO:0000313" key="16">
    <source>
        <dbReference type="Proteomes" id="UP000243975"/>
    </source>
</evidence>
<dbReference type="CDD" id="cd04475">
    <property type="entry name" value="RPA1_DBD_B"/>
    <property type="match status" value="1"/>
</dbReference>
<dbReference type="InterPro" id="IPR004591">
    <property type="entry name" value="Rfa1"/>
</dbReference>
<dbReference type="SMART" id="SM00343">
    <property type="entry name" value="ZnF_C2HC"/>
    <property type="match status" value="2"/>
</dbReference>
<dbReference type="FunFam" id="2.40.50.140:FF:000064">
    <property type="entry name" value="Replication protein A subunit"/>
    <property type="match status" value="1"/>
</dbReference>
<evidence type="ECO:0000256" key="1">
    <source>
        <dbReference type="ARBA" id="ARBA00004123"/>
    </source>
</evidence>
<comment type="caution">
    <text evidence="15">The sequence shown here is derived from an EMBL/GenBank/DDBJ whole genome shotgun (WGS) entry which is preliminary data.</text>
</comment>
<dbReference type="CDD" id="cd04477">
    <property type="entry name" value="RPA1N"/>
    <property type="match status" value="1"/>
</dbReference>
<dbReference type="FunFam" id="2.40.50.140:FF:000090">
    <property type="entry name" value="Replication protein A subunit"/>
    <property type="match status" value="1"/>
</dbReference>
<dbReference type="GO" id="GO:0006289">
    <property type="term" value="P:nucleotide-excision repair"/>
    <property type="evidence" value="ECO:0007669"/>
    <property type="project" value="TreeGrafter"/>
</dbReference>
<comment type="function">
    <text evidence="13">Component of the replication protein A complex (RPA) required for DNA recombination, repair and replication. The activity of RPA is mediated by single-stranded DNA binding and protein interactions. Probably involved in repair of double-strand DNA breaks (DSBs) induced by genotoxic stresses.</text>
</comment>
<evidence type="ECO:0000256" key="13">
    <source>
        <dbReference type="RuleBase" id="RU364130"/>
    </source>
</evidence>
<evidence type="ECO:0000256" key="2">
    <source>
        <dbReference type="ARBA" id="ARBA00005690"/>
    </source>
</evidence>
<dbReference type="PANTHER" id="PTHR23273:SF4">
    <property type="entry name" value="REPLICATION PROTEIN A OB DOMAIN-CONTAINING PROTEIN"/>
    <property type="match status" value="1"/>
</dbReference>
<name>A0A124SBQ0_CYNCS</name>
<keyword evidence="8 13" id="KW-0238">DNA-binding</keyword>
<evidence type="ECO:0000256" key="5">
    <source>
        <dbReference type="ARBA" id="ARBA00022763"/>
    </source>
</evidence>
<dbReference type="PROSITE" id="PS50158">
    <property type="entry name" value="ZF_CCHC"/>
    <property type="match status" value="2"/>
</dbReference>
<evidence type="ECO:0000256" key="11">
    <source>
        <dbReference type="ARBA" id="ARBA00023242"/>
    </source>
</evidence>
<dbReference type="PANTHER" id="PTHR23273">
    <property type="entry name" value="REPLICATION FACTOR A 1, RFA1"/>
    <property type="match status" value="1"/>
</dbReference>
<keyword evidence="4 13" id="KW-0479">Metal-binding</keyword>
<dbReference type="NCBIfam" id="TIGR00617">
    <property type="entry name" value="rpa1"/>
    <property type="match status" value="1"/>
</dbReference>
<keyword evidence="16" id="KW-1185">Reference proteome</keyword>
<evidence type="ECO:0000256" key="10">
    <source>
        <dbReference type="ARBA" id="ARBA00023204"/>
    </source>
</evidence>
<keyword evidence="9" id="KW-0233">DNA recombination</keyword>
<comment type="similarity">
    <text evidence="2 13">Belongs to the replication factor A protein 1 family.</text>
</comment>
<dbReference type="CDD" id="cd04474">
    <property type="entry name" value="RPA1_DBD_A"/>
    <property type="match status" value="1"/>
</dbReference>
<evidence type="ECO:0000256" key="3">
    <source>
        <dbReference type="ARBA" id="ARBA00022705"/>
    </source>
</evidence>
<feature type="domain" description="CCHC-type" evidence="14">
    <location>
        <begin position="768"/>
        <end position="783"/>
    </location>
</feature>
<dbReference type="GO" id="GO:0007004">
    <property type="term" value="P:telomere maintenance via telomerase"/>
    <property type="evidence" value="ECO:0007669"/>
    <property type="project" value="TreeGrafter"/>
</dbReference>
<dbReference type="CDD" id="cd04476">
    <property type="entry name" value="RPA1_DBD_C"/>
    <property type="match status" value="1"/>
</dbReference>
<evidence type="ECO:0000259" key="14">
    <source>
        <dbReference type="PROSITE" id="PS50158"/>
    </source>
</evidence>
<accession>A0A124SBQ0</accession>
<dbReference type="Pfam" id="PF08646">
    <property type="entry name" value="Rep_fac-A_C"/>
    <property type="match status" value="1"/>
</dbReference>
<dbReference type="SUPFAM" id="SSF50249">
    <property type="entry name" value="Nucleic acid-binding proteins"/>
    <property type="match status" value="4"/>
</dbReference>
<reference evidence="15 16" key="1">
    <citation type="journal article" date="2016" name="Sci. Rep.">
        <title>The genome sequence of the outbreeding globe artichoke constructed de novo incorporating a phase-aware low-pass sequencing strategy of F1 progeny.</title>
        <authorList>
            <person name="Scaglione D."/>
            <person name="Reyes-Chin-Wo S."/>
            <person name="Acquadro A."/>
            <person name="Froenicke L."/>
            <person name="Portis E."/>
            <person name="Beitel C."/>
            <person name="Tirone M."/>
            <person name="Mauro R."/>
            <person name="Lo Monaco A."/>
            <person name="Mauromicale G."/>
            <person name="Faccioli P."/>
            <person name="Cattivelli L."/>
            <person name="Rieseberg L."/>
            <person name="Michelmore R."/>
            <person name="Lanteri S."/>
        </authorList>
    </citation>
    <scope>NUCLEOTIDE SEQUENCE [LARGE SCALE GENOMIC DNA]</scope>
    <source>
        <strain evidence="15">2C</strain>
    </source>
</reference>
<dbReference type="GO" id="GO:0006260">
    <property type="term" value="P:DNA replication"/>
    <property type="evidence" value="ECO:0007669"/>
    <property type="project" value="UniProtKB-KW"/>
</dbReference>
<organism evidence="15 16">
    <name type="scientific">Cynara cardunculus var. scolymus</name>
    <name type="common">Globe artichoke</name>
    <name type="synonym">Cynara scolymus</name>
    <dbReference type="NCBI Taxonomy" id="59895"/>
    <lineage>
        <taxon>Eukaryota</taxon>
        <taxon>Viridiplantae</taxon>
        <taxon>Streptophyta</taxon>
        <taxon>Embryophyta</taxon>
        <taxon>Tracheophyta</taxon>
        <taxon>Spermatophyta</taxon>
        <taxon>Magnoliopsida</taxon>
        <taxon>eudicotyledons</taxon>
        <taxon>Gunneridae</taxon>
        <taxon>Pentapetalae</taxon>
        <taxon>asterids</taxon>
        <taxon>campanulids</taxon>
        <taxon>Asterales</taxon>
        <taxon>Asteraceae</taxon>
        <taxon>Carduoideae</taxon>
        <taxon>Cardueae</taxon>
        <taxon>Carduinae</taxon>
        <taxon>Cynara</taxon>
    </lineage>
</organism>
<dbReference type="Gene3D" id="2.40.50.140">
    <property type="entry name" value="Nucleic acid-binding proteins"/>
    <property type="match status" value="4"/>
</dbReference>
<dbReference type="InterPro" id="IPR004365">
    <property type="entry name" value="NA-bd_OB_tRNA"/>
</dbReference>
<dbReference type="Pfam" id="PF04057">
    <property type="entry name" value="Rep-A_N"/>
    <property type="match status" value="1"/>
</dbReference>
<keyword evidence="6 12" id="KW-0863">Zinc-finger</keyword>
<keyword evidence="11 13" id="KW-0539">Nucleus</keyword>
<dbReference type="AlphaFoldDB" id="A0A124SBQ0"/>
<keyword evidence="3 13" id="KW-0235">DNA replication</keyword>
<feature type="domain" description="CCHC-type" evidence="14">
    <location>
        <begin position="817"/>
        <end position="831"/>
    </location>
</feature>
<dbReference type="OrthoDB" id="1751331at2759"/>
<dbReference type="GO" id="GO:0007140">
    <property type="term" value="P:male meiotic nuclear division"/>
    <property type="evidence" value="ECO:0007669"/>
    <property type="project" value="UniProtKB-ARBA"/>
</dbReference>
<keyword evidence="7 13" id="KW-0862">Zinc</keyword>
<dbReference type="Pfam" id="PF16900">
    <property type="entry name" value="REPA_OB_2"/>
    <property type="match status" value="1"/>
</dbReference>
<dbReference type="FunFam" id="2.40.50.140:FF:000117">
    <property type="entry name" value="Replication protein A subunit"/>
    <property type="match status" value="1"/>
</dbReference>